<proteinExistence type="predicted"/>
<organism evidence="1 2">
    <name type="scientific">Sphingorhabdus buctiana</name>
    <dbReference type="NCBI Taxonomy" id="1508805"/>
    <lineage>
        <taxon>Bacteria</taxon>
        <taxon>Pseudomonadati</taxon>
        <taxon>Pseudomonadota</taxon>
        <taxon>Alphaproteobacteria</taxon>
        <taxon>Sphingomonadales</taxon>
        <taxon>Sphingomonadaceae</taxon>
        <taxon>Sphingorhabdus</taxon>
    </lineage>
</organism>
<dbReference type="PANTHER" id="PTHR43422">
    <property type="entry name" value="THIAMINE THIAZOLE SYNTHASE"/>
    <property type="match status" value="1"/>
</dbReference>
<dbReference type="EMBL" id="JBHUEL010000011">
    <property type="protein sequence ID" value="MFD1767666.1"/>
    <property type="molecule type" value="Genomic_DNA"/>
</dbReference>
<dbReference type="SUPFAM" id="SSF51905">
    <property type="entry name" value="FAD/NAD(P)-binding domain"/>
    <property type="match status" value="1"/>
</dbReference>
<reference evidence="2" key="1">
    <citation type="journal article" date="2019" name="Int. J. Syst. Evol. Microbiol.">
        <title>The Global Catalogue of Microorganisms (GCM) 10K type strain sequencing project: providing services to taxonomists for standard genome sequencing and annotation.</title>
        <authorList>
            <consortium name="The Broad Institute Genomics Platform"/>
            <consortium name="The Broad Institute Genome Sequencing Center for Infectious Disease"/>
            <person name="Wu L."/>
            <person name="Ma J."/>
        </authorList>
    </citation>
    <scope>NUCLEOTIDE SEQUENCE [LARGE SCALE GENOMIC DNA]</scope>
    <source>
        <strain evidence="2">CGMCC 1.12449</strain>
    </source>
</reference>
<name>A0ABW4MHK9_9SPHN</name>
<protein>
    <submittedName>
        <fullName evidence="1">FAD-dependent oxidoreductase</fullName>
    </submittedName>
</protein>
<dbReference type="Gene3D" id="3.50.50.60">
    <property type="entry name" value="FAD/NAD(P)-binding domain"/>
    <property type="match status" value="1"/>
</dbReference>
<dbReference type="Pfam" id="PF12831">
    <property type="entry name" value="FAD_oxidored"/>
    <property type="match status" value="1"/>
</dbReference>
<evidence type="ECO:0000313" key="2">
    <source>
        <dbReference type="Proteomes" id="UP001597215"/>
    </source>
</evidence>
<accession>A0ABW4MHK9</accession>
<evidence type="ECO:0000313" key="1">
    <source>
        <dbReference type="EMBL" id="MFD1767666.1"/>
    </source>
</evidence>
<dbReference type="RefSeq" id="WP_381515367.1">
    <property type="nucleotide sequence ID" value="NZ_JBHUEL010000011.1"/>
</dbReference>
<comment type="caution">
    <text evidence="1">The sequence shown here is derived from an EMBL/GenBank/DDBJ whole genome shotgun (WGS) entry which is preliminary data.</text>
</comment>
<dbReference type="Proteomes" id="UP001597215">
    <property type="component" value="Unassembled WGS sequence"/>
</dbReference>
<dbReference type="InterPro" id="IPR036188">
    <property type="entry name" value="FAD/NAD-bd_sf"/>
</dbReference>
<gene>
    <name evidence="1" type="ORF">ACFSAG_12535</name>
</gene>
<dbReference type="PANTHER" id="PTHR43422:SF3">
    <property type="entry name" value="THIAMINE THIAZOLE SYNTHASE"/>
    <property type="match status" value="1"/>
</dbReference>
<keyword evidence="2" id="KW-1185">Reference proteome</keyword>
<sequence length="508" mass="56561">MSTAEKILVIGAGIGGLCTALLLASSGREIVMVERDGPLGTSDPDELFHNWKRNGVAHLRQSHAFLARLRKIMKDEHPALLDQLLATGVRELPFDVWLTEQQQASYEAAPEDADLTIITSRRTTLEMTMRRYVETLPNVKLLCGYRVERLITHKEDGGVLHVSGIEGVQDAKPVTLTADIIVDTSGKGGRSINQLIAEGANIAEESETAGILYFTRHYRLRPGQIEPDRTSNPPASGDLGYLKFGVFPGDNGNFSITLAVPEVELELRQKIVDPEIFHGITLMLPGLHPWTNAERSEPVGKVIGMGDLVSRWRDMVVDGKAATHGYFALGDTLVRTNPLYGRGCSFAAVSAQALRKVLDTHRGPEERALAYHEAIKLELRPFYINQRTQDRAAIKEARRALTPGQKQRLRARLTKSFVKDGIEIAIRSDTRLLREALRGFHMLEHPEAWLKRPRNLAGVLYYWARGKRRNAAAYRPDPGPERQHMLAALKIDHQADIDRIAAEPSKVA</sequence>